<dbReference type="AlphaFoldDB" id="A0A090SYZ0"/>
<sequence length="59" mass="6358">MLILGMGRIGSGAYDELFERYGKVCLGVEVREEAAKQHQQEGRNVIAGDATDLIFGSAS</sequence>
<keyword evidence="3" id="KW-1185">Reference proteome</keyword>
<feature type="domain" description="RCK N-terminal" evidence="1">
    <location>
        <begin position="2"/>
        <end position="52"/>
    </location>
</feature>
<evidence type="ECO:0000313" key="2">
    <source>
        <dbReference type="EMBL" id="GAL32891.1"/>
    </source>
</evidence>
<dbReference type="Gene3D" id="3.40.50.720">
    <property type="entry name" value="NAD(P)-binding Rossmann-like Domain"/>
    <property type="match status" value="1"/>
</dbReference>
<evidence type="ECO:0000259" key="1">
    <source>
        <dbReference type="Pfam" id="PF02254"/>
    </source>
</evidence>
<dbReference type="Pfam" id="PF02254">
    <property type="entry name" value="TrkA_N"/>
    <property type="match status" value="1"/>
</dbReference>
<dbReference type="SUPFAM" id="SSF51735">
    <property type="entry name" value="NAD(P)-binding Rossmann-fold domains"/>
    <property type="match status" value="1"/>
</dbReference>
<gene>
    <name evidence="2" type="ORF">JCM19240_6323</name>
</gene>
<dbReference type="GO" id="GO:0006813">
    <property type="term" value="P:potassium ion transport"/>
    <property type="evidence" value="ECO:0007669"/>
    <property type="project" value="InterPro"/>
</dbReference>
<protein>
    <submittedName>
        <fullName evidence="2">Putative glutathione-regulated potassium-efflux system protein KefB</fullName>
    </submittedName>
</protein>
<comment type="caution">
    <text evidence="2">The sequence shown here is derived from an EMBL/GenBank/DDBJ whole genome shotgun (WGS) entry which is preliminary data.</text>
</comment>
<reference evidence="2 3" key="1">
    <citation type="submission" date="2014-09" db="EMBL/GenBank/DDBJ databases">
        <title>Vibrio maritimus JCM 19240. (C210) whole genome shotgun sequence.</title>
        <authorList>
            <person name="Sawabe T."/>
            <person name="Meirelles P."/>
            <person name="Nakanishi M."/>
            <person name="Sayaka M."/>
            <person name="Hattori M."/>
            <person name="Ohkuma M."/>
        </authorList>
    </citation>
    <scope>NUCLEOTIDE SEQUENCE [LARGE SCALE GENOMIC DNA]</scope>
    <source>
        <strain evidence="2 3">JCM 19240</strain>
    </source>
</reference>
<name>A0A090SYZ0_9VIBR</name>
<dbReference type="EMBL" id="BBMT01000002">
    <property type="protein sequence ID" value="GAL32891.1"/>
    <property type="molecule type" value="Genomic_DNA"/>
</dbReference>
<reference evidence="2 3" key="2">
    <citation type="submission" date="2014-09" db="EMBL/GenBank/DDBJ databases">
        <authorList>
            <consortium name="NBRP consortium"/>
            <person name="Sawabe T."/>
            <person name="Meirelles P."/>
            <person name="Nakanishi M."/>
            <person name="Sayaka M."/>
            <person name="Hattori M."/>
            <person name="Ohkuma M."/>
        </authorList>
    </citation>
    <scope>NUCLEOTIDE SEQUENCE [LARGE SCALE GENOMIC DNA]</scope>
    <source>
        <strain evidence="2 3">JCM 19240</strain>
    </source>
</reference>
<organism evidence="2 3">
    <name type="scientific">Vibrio maritimus</name>
    <dbReference type="NCBI Taxonomy" id="990268"/>
    <lineage>
        <taxon>Bacteria</taxon>
        <taxon>Pseudomonadati</taxon>
        <taxon>Pseudomonadota</taxon>
        <taxon>Gammaproteobacteria</taxon>
        <taxon>Vibrionales</taxon>
        <taxon>Vibrionaceae</taxon>
        <taxon>Vibrio</taxon>
    </lineage>
</organism>
<evidence type="ECO:0000313" key="3">
    <source>
        <dbReference type="Proteomes" id="UP000029224"/>
    </source>
</evidence>
<dbReference type="Proteomes" id="UP000029224">
    <property type="component" value="Unassembled WGS sequence"/>
</dbReference>
<accession>A0A090SYZ0</accession>
<dbReference type="InterPro" id="IPR036291">
    <property type="entry name" value="NAD(P)-bd_dom_sf"/>
</dbReference>
<dbReference type="InterPro" id="IPR003148">
    <property type="entry name" value="RCK_N"/>
</dbReference>
<proteinExistence type="predicted"/>